<protein>
    <submittedName>
        <fullName evidence="1">Uncharacterized protein</fullName>
    </submittedName>
</protein>
<accession>A0ABQ3N8F8</accession>
<sequence length="81" mass="9248">MLYNLLDGLTCDLEGRPIALDNSQSKKRAQATGPAHKKVYKIKGGQFLLSYPIFISLLLQLNEKRVKFYFFNFISSFNSSI</sequence>
<gene>
    <name evidence="1" type="ORF">AM1BK_10840</name>
</gene>
<evidence type="ECO:0000313" key="1">
    <source>
        <dbReference type="EMBL" id="GHH97541.1"/>
    </source>
</evidence>
<keyword evidence="2" id="KW-1185">Reference proteome</keyword>
<organism evidence="1 2">
    <name type="scientific">Neobacillus kokaensis</name>
    <dbReference type="NCBI Taxonomy" id="2759023"/>
    <lineage>
        <taxon>Bacteria</taxon>
        <taxon>Bacillati</taxon>
        <taxon>Bacillota</taxon>
        <taxon>Bacilli</taxon>
        <taxon>Bacillales</taxon>
        <taxon>Bacillaceae</taxon>
        <taxon>Neobacillus</taxon>
    </lineage>
</organism>
<name>A0ABQ3N8F8_9BACI</name>
<dbReference type="EMBL" id="BNDS01000003">
    <property type="protein sequence ID" value="GHH97541.1"/>
    <property type="molecule type" value="Genomic_DNA"/>
</dbReference>
<proteinExistence type="predicted"/>
<dbReference type="Proteomes" id="UP000637074">
    <property type="component" value="Unassembled WGS sequence"/>
</dbReference>
<reference evidence="1 2" key="1">
    <citation type="journal article" date="2022" name="Int. J. Syst. Evol. Microbiol.">
        <title>Neobacillus kokaensis sp. nov., isolated from soil.</title>
        <authorList>
            <person name="Yuki K."/>
            <person name="Matsubara H."/>
            <person name="Yamaguchi S."/>
        </authorList>
    </citation>
    <scope>NUCLEOTIDE SEQUENCE [LARGE SCALE GENOMIC DNA]</scope>
    <source>
        <strain evidence="1 2">LOB 377</strain>
    </source>
</reference>
<evidence type="ECO:0000313" key="2">
    <source>
        <dbReference type="Proteomes" id="UP000637074"/>
    </source>
</evidence>
<comment type="caution">
    <text evidence="1">The sequence shown here is derived from an EMBL/GenBank/DDBJ whole genome shotgun (WGS) entry which is preliminary data.</text>
</comment>